<dbReference type="EMBL" id="MSFU01000009">
    <property type="protein sequence ID" value="PWY75613.1"/>
    <property type="molecule type" value="Genomic_DNA"/>
</dbReference>
<feature type="transmembrane region" description="Helical" evidence="1">
    <location>
        <begin position="20"/>
        <end position="38"/>
    </location>
</feature>
<evidence type="ECO:0000313" key="2">
    <source>
        <dbReference type="EMBL" id="PWY75613.1"/>
    </source>
</evidence>
<accession>A0A317VMQ1</accession>
<sequence length="83" mass="9298">MEAEMKYSMEVSPFTPHQSPFSFLFFSFLFFFFFLIGAKNEILRSSFRGCVMQSTSQHPSSPTTACRIIATSPVSEGSVLLNA</sequence>
<dbReference type="GeneID" id="37048953"/>
<protein>
    <submittedName>
        <fullName evidence="2">Uncharacterized protein</fullName>
    </submittedName>
</protein>
<dbReference type="VEuPathDB" id="FungiDB:BO83DRAFT_244933"/>
<reference evidence="2" key="1">
    <citation type="submission" date="2016-12" db="EMBL/GenBank/DDBJ databases">
        <title>The genomes of Aspergillus section Nigri reveals drivers in fungal speciation.</title>
        <authorList>
            <consortium name="DOE Joint Genome Institute"/>
            <person name="Vesth T.C."/>
            <person name="Nybo J."/>
            <person name="Theobald S."/>
            <person name="Brandl J."/>
            <person name="Frisvad J.C."/>
            <person name="Nielsen K.F."/>
            <person name="Lyhne E.K."/>
            <person name="Kogle M.E."/>
            <person name="Kuo A."/>
            <person name="Riley R."/>
            <person name="Clum A."/>
            <person name="Nolan M."/>
            <person name="Lipzen A."/>
            <person name="Salamov A."/>
            <person name="Henrissat B."/>
            <person name="Wiebenga A."/>
            <person name="De vries R.P."/>
            <person name="Grigoriev I.V."/>
            <person name="Mortensen U.H."/>
            <person name="Andersen M.R."/>
            <person name="Baker S.E."/>
        </authorList>
    </citation>
    <scope>NUCLEOTIDE SEQUENCE</scope>
    <source>
        <strain evidence="2">CBS 122712</strain>
    </source>
</reference>
<dbReference type="AlphaFoldDB" id="A0A317VMQ1"/>
<evidence type="ECO:0000313" key="3">
    <source>
        <dbReference type="Proteomes" id="UP000246171"/>
    </source>
</evidence>
<keyword evidence="1" id="KW-1133">Transmembrane helix</keyword>
<evidence type="ECO:0000256" key="1">
    <source>
        <dbReference type="SAM" id="Phobius"/>
    </source>
</evidence>
<dbReference type="RefSeq" id="XP_025389143.1">
    <property type="nucleotide sequence ID" value="XM_025526991.1"/>
</dbReference>
<proteinExistence type="predicted"/>
<gene>
    <name evidence="2" type="ORF">BO83DRAFT_244933</name>
</gene>
<keyword evidence="1" id="KW-0472">Membrane</keyword>
<comment type="caution">
    <text evidence="2">The sequence shown here is derived from an EMBL/GenBank/DDBJ whole genome shotgun (WGS) entry which is preliminary data.</text>
</comment>
<keyword evidence="1" id="KW-0812">Transmembrane</keyword>
<dbReference type="Proteomes" id="UP000246171">
    <property type="component" value="Unassembled WGS sequence"/>
</dbReference>
<keyword evidence="3" id="KW-1185">Reference proteome</keyword>
<organism evidence="2 3">
    <name type="scientific">Aspergillus eucalypticola (strain CBS 122712 / IBT 29274)</name>
    <dbReference type="NCBI Taxonomy" id="1448314"/>
    <lineage>
        <taxon>Eukaryota</taxon>
        <taxon>Fungi</taxon>
        <taxon>Dikarya</taxon>
        <taxon>Ascomycota</taxon>
        <taxon>Pezizomycotina</taxon>
        <taxon>Eurotiomycetes</taxon>
        <taxon>Eurotiomycetidae</taxon>
        <taxon>Eurotiales</taxon>
        <taxon>Aspergillaceae</taxon>
        <taxon>Aspergillus</taxon>
        <taxon>Aspergillus subgen. Circumdati</taxon>
    </lineage>
</organism>
<name>A0A317VMQ1_ASPEC</name>